<dbReference type="AlphaFoldDB" id="A0A0D6LA88"/>
<dbReference type="PANTHER" id="PTHR31389:SF4">
    <property type="entry name" value="LD39211P"/>
    <property type="match status" value="1"/>
</dbReference>
<protein>
    <submittedName>
        <fullName evidence="1">Uncharacterized protein</fullName>
    </submittedName>
</protein>
<gene>
    <name evidence="1" type="ORF">ANCCEY_12824</name>
</gene>
<accession>A0A0D6LA88</accession>
<evidence type="ECO:0000313" key="2">
    <source>
        <dbReference type="Proteomes" id="UP000054495"/>
    </source>
</evidence>
<proteinExistence type="predicted"/>
<dbReference type="Proteomes" id="UP000054495">
    <property type="component" value="Unassembled WGS sequence"/>
</dbReference>
<evidence type="ECO:0000313" key="1">
    <source>
        <dbReference type="EMBL" id="EPB68088.1"/>
    </source>
</evidence>
<reference evidence="1 2" key="1">
    <citation type="submission" date="2013-05" db="EMBL/GenBank/DDBJ databases">
        <title>Draft genome of the parasitic nematode Anyclostoma ceylanicum.</title>
        <authorList>
            <person name="Mitreva M."/>
        </authorList>
    </citation>
    <scope>NUCLEOTIDE SEQUENCE [LARGE SCALE GENOMIC DNA]</scope>
</reference>
<dbReference type="PANTHER" id="PTHR31389">
    <property type="entry name" value="LD39211P"/>
    <property type="match status" value="1"/>
</dbReference>
<sequence>MDRPLLERQKNLEEKVAGILDVLKVDCLPESAFMLHHPSRHSIFATTNRVCIYVTSPFKPQHIRDNKPRYVMCALEEDCMAPPGSRLWCKFTRDRFNDYANCHRFQLFWKSQRL</sequence>
<name>A0A0D6LA88_9BILA</name>
<organism evidence="1 2">
    <name type="scientific">Ancylostoma ceylanicum</name>
    <dbReference type="NCBI Taxonomy" id="53326"/>
    <lineage>
        <taxon>Eukaryota</taxon>
        <taxon>Metazoa</taxon>
        <taxon>Ecdysozoa</taxon>
        <taxon>Nematoda</taxon>
        <taxon>Chromadorea</taxon>
        <taxon>Rhabditida</taxon>
        <taxon>Rhabditina</taxon>
        <taxon>Rhabditomorpha</taxon>
        <taxon>Strongyloidea</taxon>
        <taxon>Ancylostomatidae</taxon>
        <taxon>Ancylostomatinae</taxon>
        <taxon>Ancylostoma</taxon>
    </lineage>
</organism>
<dbReference type="EMBL" id="KE125506">
    <property type="protein sequence ID" value="EPB68088.1"/>
    <property type="molecule type" value="Genomic_DNA"/>
</dbReference>
<keyword evidence="2" id="KW-1185">Reference proteome</keyword>